<feature type="compositionally biased region" description="Basic and acidic residues" evidence="6">
    <location>
        <begin position="558"/>
        <end position="572"/>
    </location>
</feature>
<dbReference type="SUPFAM" id="SSF55961">
    <property type="entry name" value="Bet v1-like"/>
    <property type="match status" value="1"/>
</dbReference>
<evidence type="ECO:0000256" key="1">
    <source>
        <dbReference type="ARBA" id="ARBA00004184"/>
    </source>
</evidence>
<evidence type="ECO:0000313" key="8">
    <source>
        <dbReference type="Ensembl" id="ENSNFUP00015050956.1"/>
    </source>
</evidence>
<dbReference type="PANTHER" id="PTHR10658">
    <property type="entry name" value="PHOSPHATIDYLINOSITOL TRANSFER PROTEIN"/>
    <property type="match status" value="1"/>
</dbReference>
<dbReference type="InterPro" id="IPR055261">
    <property type="entry name" value="PI_transfer_N"/>
</dbReference>
<dbReference type="GO" id="GO:0031210">
    <property type="term" value="F:phosphatidylcholine binding"/>
    <property type="evidence" value="ECO:0007669"/>
    <property type="project" value="TreeGrafter"/>
</dbReference>
<evidence type="ECO:0000259" key="7">
    <source>
        <dbReference type="PROSITE" id="PS51043"/>
    </source>
</evidence>
<feature type="compositionally biased region" description="Low complexity" evidence="6">
    <location>
        <begin position="1231"/>
        <end position="1246"/>
    </location>
</feature>
<dbReference type="AlphaFoldDB" id="A0A8C6PYP5"/>
<sequence length="1252" mass="139099">MHIPSWFRSILPKAALRVEEESWNAYPYTRTRYTCPFVEKFSIDIETYYKPDTGDQGNVFNLSAADKRQRDIDQIDIVADPIPTHEYKAEEDPRLYKSVKTQRGPLRDDWIEEYKNNPGKTPIMCAYKLCKVEFRYWGMQSKIERFIHDVGLRKVMVRAHRQAWCWQDEWCGLTIEDIRLLELETQLALARKMAQFCQAEEATEVNGGAPSPDKDQETLQPRGVLTKQWSTSSRSSRSSKRGVSPSRHSISEWRMQSIARDSDDSSDEEFFDAHEDLSDGEEVFPKEIAKWNSNDLMDKIEAADTEETPVITNHSPGAVRQSLPLFIITLCFQESSSQQSLQPSKIHVLILVLHGGNILDAGGGDQTSKQADINTISTAFDTVMRVHYPAALGRIAIRLVPCPAICAEAFSLVSNLSPYSYDEGCLSSSQDHIPLAALPLLATSSPQYQDSVATVIARANQVYAEFLKSLDGASFSGQVCLIGDCVGGILGFDALCNSGSTVNESQNSSRRGSVISVQDQDLLSPGITVNSVHGSASPTLEGSRHLSRSNIDIPRTSVSDETKRQLPRKRSDSSTYELDTIKQHQAFLSSLHSSVLRNDAVSRRSSSSTMLDGVSLGKFDFEVSDFFLFGSPLGLVLALRKTVIPMLDVAQLRPACQQVYNLFHPPDPSASRLEPLLERKFHLFPPFSVPRYQRFPLGDGNSALLADVVQSHGGVFMDSSYPSSPVTGPLFRGLRRASEVSIASQVSGMADSFTATNIANSKCSHHQPVSLPLFLPLPSTHTLCSPNQAAGSPDADQVMELDVDAESIAARWWGTKRLDFALYCPDALTAFPTVALPHLFHASYWESTDVVSFLLRQVMRHENSSILELDGKEVSEFTPSKPREKWLRKRTHVKIRNVTANHRVNDAVFTEDSQQVITGRFMYGPLDMVTLAGEKVDLHIMTQPPSGEWVYFSTDVTNSSGRVYFTIPEDKRQGIGVYPVKMVVRGDHTFADSYLTVVPRGTEFVVFSIDGSFAASVSIMGSDPKVRAGAVDVVRHWQDLGFLIIYVTGRPDMQKQRVVAWLSQHNFPHGIVSFCDGLVHDPLRHKANFLKNLTESNMKIFAGYGSTKDISVYTSIGLPSSQIYIVGRPSKKMQNQCQFITEGYAAHLSQLEYNHRSRPAKSSSARMVLRKGSFGLGANSDFLRKRNHLLRTISSQPAPNSPTGNVHNRPERTQSQSDSEPTQRSMSITASCWGRSSSSTSSKLDSGVFSPK</sequence>
<keyword evidence="5" id="KW-0106">Calcium</keyword>
<dbReference type="InterPro" id="IPR036412">
    <property type="entry name" value="HAD-like_sf"/>
</dbReference>
<dbReference type="InterPro" id="IPR023393">
    <property type="entry name" value="START-like_dom_sf"/>
</dbReference>
<dbReference type="InterPro" id="IPR004177">
    <property type="entry name" value="DDHD_dom"/>
</dbReference>
<dbReference type="Gene3D" id="3.30.530.20">
    <property type="match status" value="1"/>
</dbReference>
<dbReference type="GO" id="GO:0008526">
    <property type="term" value="F:phosphatidylinositol transfer activity"/>
    <property type="evidence" value="ECO:0007669"/>
    <property type="project" value="TreeGrafter"/>
</dbReference>
<feature type="region of interest" description="Disordered" evidence="6">
    <location>
        <begin position="551"/>
        <end position="575"/>
    </location>
</feature>
<dbReference type="GO" id="GO:0035091">
    <property type="term" value="F:phosphatidylinositol binding"/>
    <property type="evidence" value="ECO:0007669"/>
    <property type="project" value="TreeGrafter"/>
</dbReference>
<keyword evidence="9" id="KW-1185">Reference proteome</keyword>
<feature type="region of interest" description="Disordered" evidence="6">
    <location>
        <begin position="1191"/>
        <end position="1252"/>
    </location>
</feature>
<dbReference type="GO" id="GO:0046872">
    <property type="term" value="F:metal ion binding"/>
    <property type="evidence" value="ECO:0007669"/>
    <property type="project" value="InterPro"/>
</dbReference>
<dbReference type="InterPro" id="IPR031315">
    <property type="entry name" value="LNS2/PITP"/>
</dbReference>
<dbReference type="SMART" id="SM00775">
    <property type="entry name" value="LNS2"/>
    <property type="match status" value="1"/>
</dbReference>
<keyword evidence="3" id="KW-0488">Methylation</keyword>
<dbReference type="GeneTree" id="ENSGT00940000153849"/>
<dbReference type="GO" id="GO:0012505">
    <property type="term" value="C:endomembrane system"/>
    <property type="evidence" value="ECO:0007669"/>
    <property type="project" value="UniProtKB-SubCell"/>
</dbReference>
<reference evidence="8" key="2">
    <citation type="submission" date="2025-08" db="UniProtKB">
        <authorList>
            <consortium name="Ensembl"/>
        </authorList>
    </citation>
    <scope>IDENTIFICATION</scope>
</reference>
<accession>A0A8C6PYP5</accession>
<dbReference type="Proteomes" id="UP000694548">
    <property type="component" value="Chromosome sgr18"/>
</dbReference>
<dbReference type="GO" id="GO:0008525">
    <property type="term" value="F:phosphatidylcholine transporter activity"/>
    <property type="evidence" value="ECO:0007669"/>
    <property type="project" value="TreeGrafter"/>
</dbReference>
<reference evidence="8" key="1">
    <citation type="submission" date="2014-08" db="EMBL/GenBank/DDBJ databases">
        <authorList>
            <person name="Senf B."/>
            <person name="Petzold A."/>
            <person name="Downie B.R."/>
            <person name="Koch P."/>
            <person name="Platzer M."/>
        </authorList>
    </citation>
    <scope>NUCLEOTIDE SEQUENCE [LARGE SCALE GENOMIC DNA]</scope>
    <source>
        <strain evidence="8">GRZ</strain>
    </source>
</reference>
<name>A0A8C6PYP5_NOTFU</name>
<dbReference type="InterPro" id="IPR023214">
    <property type="entry name" value="HAD_sf"/>
</dbReference>
<dbReference type="FunFam" id="3.30.530.20:FF:000028">
    <property type="entry name" value="Phosphatidylinositol transfer protein 5"/>
    <property type="match status" value="1"/>
</dbReference>
<dbReference type="PANTHER" id="PTHR10658:SF81">
    <property type="entry name" value="PROTEIN RETINAL DEGENERATION B"/>
    <property type="match status" value="1"/>
</dbReference>
<dbReference type="Pfam" id="PF02121">
    <property type="entry name" value="IP_trans"/>
    <property type="match status" value="1"/>
</dbReference>
<dbReference type="InterPro" id="IPR001666">
    <property type="entry name" value="PI_transfer"/>
</dbReference>
<feature type="compositionally biased region" description="Polar residues" evidence="6">
    <location>
        <begin position="1192"/>
        <end position="1206"/>
    </location>
</feature>
<comment type="similarity">
    <text evidence="2">Belongs to the PtdIns transfer protein family. PI transfer class IIA subfamily.</text>
</comment>
<feature type="region of interest" description="Disordered" evidence="6">
    <location>
        <begin position="202"/>
        <end position="271"/>
    </location>
</feature>
<comment type="subcellular location">
    <subcellularLocation>
        <location evidence="1">Endomembrane system</location>
        <topology evidence="1">Peripheral membrane protein</topology>
    </subcellularLocation>
</comment>
<evidence type="ECO:0000256" key="3">
    <source>
        <dbReference type="ARBA" id="ARBA00022481"/>
    </source>
</evidence>
<evidence type="ECO:0000256" key="5">
    <source>
        <dbReference type="ARBA" id="ARBA00022837"/>
    </source>
</evidence>
<feature type="compositionally biased region" description="Low complexity" evidence="6">
    <location>
        <begin position="230"/>
        <end position="247"/>
    </location>
</feature>
<dbReference type="Pfam" id="PF24695">
    <property type="entry name" value="PITM1-3"/>
    <property type="match status" value="1"/>
</dbReference>
<organism evidence="8 9">
    <name type="scientific">Nothobranchius furzeri</name>
    <name type="common">Turquoise killifish</name>
    <dbReference type="NCBI Taxonomy" id="105023"/>
    <lineage>
        <taxon>Eukaryota</taxon>
        <taxon>Metazoa</taxon>
        <taxon>Chordata</taxon>
        <taxon>Craniata</taxon>
        <taxon>Vertebrata</taxon>
        <taxon>Euteleostomi</taxon>
        <taxon>Actinopterygii</taxon>
        <taxon>Neopterygii</taxon>
        <taxon>Teleostei</taxon>
        <taxon>Neoteleostei</taxon>
        <taxon>Acanthomorphata</taxon>
        <taxon>Ovalentaria</taxon>
        <taxon>Atherinomorphae</taxon>
        <taxon>Cyprinodontiformes</taxon>
        <taxon>Nothobranchiidae</taxon>
        <taxon>Nothobranchius</taxon>
    </lineage>
</organism>
<dbReference type="FunFam" id="3.40.50.1000:FF:000173">
    <property type="entry name" value="Membrane-associated phosphatidylinositol transfer protein 2"/>
    <property type="match status" value="1"/>
</dbReference>
<protein>
    <submittedName>
        <fullName evidence="8">Phosphatidylinositol transfer protein membrane associated 2</fullName>
    </submittedName>
</protein>
<dbReference type="Gene3D" id="3.40.50.1000">
    <property type="entry name" value="HAD superfamily/HAD-like"/>
    <property type="match status" value="1"/>
</dbReference>
<evidence type="ECO:0000313" key="9">
    <source>
        <dbReference type="Proteomes" id="UP000694548"/>
    </source>
</evidence>
<dbReference type="PRINTS" id="PR00391">
    <property type="entry name" value="PITRANSFER"/>
</dbReference>
<feature type="domain" description="DDHD" evidence="7">
    <location>
        <begin position="619"/>
        <end position="860"/>
    </location>
</feature>
<dbReference type="SUPFAM" id="SSF56784">
    <property type="entry name" value="HAD-like"/>
    <property type="match status" value="1"/>
</dbReference>
<keyword evidence="4" id="KW-0597">Phosphoprotein</keyword>
<proteinExistence type="inferred from homology"/>
<dbReference type="Pfam" id="PF02862">
    <property type="entry name" value="DDHD"/>
    <property type="match status" value="1"/>
</dbReference>
<dbReference type="Pfam" id="PF24694">
    <property type="entry name" value="LNS2_PITM1-3"/>
    <property type="match status" value="1"/>
</dbReference>
<dbReference type="PROSITE" id="PS51043">
    <property type="entry name" value="DDHD"/>
    <property type="match status" value="1"/>
</dbReference>
<reference evidence="8" key="3">
    <citation type="submission" date="2025-09" db="UniProtKB">
        <authorList>
            <consortium name="Ensembl"/>
        </authorList>
    </citation>
    <scope>IDENTIFICATION</scope>
</reference>
<gene>
    <name evidence="8" type="primary">PITPNM2</name>
</gene>
<dbReference type="GO" id="GO:0005737">
    <property type="term" value="C:cytoplasm"/>
    <property type="evidence" value="ECO:0007669"/>
    <property type="project" value="UniProtKB-ARBA"/>
</dbReference>
<evidence type="ECO:0000256" key="2">
    <source>
        <dbReference type="ARBA" id="ARBA00010316"/>
    </source>
</evidence>
<dbReference type="GO" id="GO:0071944">
    <property type="term" value="C:cell periphery"/>
    <property type="evidence" value="ECO:0007669"/>
    <property type="project" value="UniProtKB-ARBA"/>
</dbReference>
<feature type="compositionally biased region" description="Polar residues" evidence="6">
    <location>
        <begin position="1213"/>
        <end position="1230"/>
    </location>
</feature>
<dbReference type="SMART" id="SM01127">
    <property type="entry name" value="DDHD"/>
    <property type="match status" value="1"/>
</dbReference>
<evidence type="ECO:0000256" key="6">
    <source>
        <dbReference type="SAM" id="MobiDB-lite"/>
    </source>
</evidence>
<evidence type="ECO:0000256" key="4">
    <source>
        <dbReference type="ARBA" id="ARBA00022553"/>
    </source>
</evidence>
<dbReference type="Ensembl" id="ENSNFUT00015053148.1">
    <property type="protein sequence ID" value="ENSNFUP00015050956.1"/>
    <property type="gene ID" value="ENSNFUG00015023755.1"/>
</dbReference>